<protein>
    <recommendedName>
        <fullName evidence="5">EGF-like domain-containing protein</fullName>
    </recommendedName>
</protein>
<feature type="disulfide bond" evidence="2">
    <location>
        <begin position="46"/>
        <end position="55"/>
    </location>
</feature>
<dbReference type="Proteomes" id="UP000887575">
    <property type="component" value="Unassembled WGS sequence"/>
</dbReference>
<keyword evidence="1 2" id="KW-1015">Disulfide bond</keyword>
<keyword evidence="4" id="KW-0472">Membrane</keyword>
<feature type="transmembrane region" description="Helical" evidence="4">
    <location>
        <begin position="71"/>
        <end position="98"/>
    </location>
</feature>
<dbReference type="WBParaSite" id="MBELARI_LOCUS8985">
    <property type="protein sequence ID" value="MBELARI_LOCUS8985"/>
    <property type="gene ID" value="MBELARI_LOCUS8985"/>
</dbReference>
<dbReference type="SUPFAM" id="SSF57196">
    <property type="entry name" value="EGF/Laminin"/>
    <property type="match status" value="1"/>
</dbReference>
<keyword evidence="4" id="KW-1133">Transmembrane helix</keyword>
<dbReference type="AlphaFoldDB" id="A0AAF3FS92"/>
<accession>A0AAF3FS92</accession>
<feature type="compositionally biased region" description="Polar residues" evidence="3">
    <location>
        <begin position="148"/>
        <end position="157"/>
    </location>
</feature>
<sequence length="166" mass="18174">MPCRIKGVDIHCPTDFLQEFLSTCVTTSCINGGSCLDSGNGFRCTCVSPFHGPFCQFDGNQTTSAWSILEIGLLCLLSAMILFTIFLICCGNNFGFYVSVPTKRYSRWEEADISDDEEDQEIALGDLKDLKMKSSKTAETIVDETDSTESNNQNGASCSRYGVVAL</sequence>
<dbReference type="PROSITE" id="PS01186">
    <property type="entry name" value="EGF_2"/>
    <property type="match status" value="1"/>
</dbReference>
<dbReference type="Pfam" id="PF00008">
    <property type="entry name" value="EGF"/>
    <property type="match status" value="1"/>
</dbReference>
<keyword evidence="6" id="KW-1185">Reference proteome</keyword>
<evidence type="ECO:0000256" key="2">
    <source>
        <dbReference type="PROSITE-ProRule" id="PRU00076"/>
    </source>
</evidence>
<evidence type="ECO:0000256" key="1">
    <source>
        <dbReference type="ARBA" id="ARBA00023157"/>
    </source>
</evidence>
<keyword evidence="4" id="KW-0812">Transmembrane</keyword>
<name>A0AAF3FS92_9BILA</name>
<reference evidence="7" key="1">
    <citation type="submission" date="2024-02" db="UniProtKB">
        <authorList>
            <consortium name="WormBaseParasite"/>
        </authorList>
    </citation>
    <scope>IDENTIFICATION</scope>
</reference>
<dbReference type="InterPro" id="IPR000742">
    <property type="entry name" value="EGF"/>
</dbReference>
<dbReference type="PROSITE" id="PS00022">
    <property type="entry name" value="EGF_1"/>
    <property type="match status" value="1"/>
</dbReference>
<dbReference type="InterPro" id="IPR000152">
    <property type="entry name" value="EGF-type_Asp/Asn_hydroxyl_site"/>
</dbReference>
<evidence type="ECO:0000259" key="5">
    <source>
        <dbReference type="PROSITE" id="PS50026"/>
    </source>
</evidence>
<keyword evidence="2" id="KW-0245">EGF-like domain</keyword>
<proteinExistence type="predicted"/>
<dbReference type="CDD" id="cd00054">
    <property type="entry name" value="EGF_CA"/>
    <property type="match status" value="1"/>
</dbReference>
<evidence type="ECO:0000313" key="6">
    <source>
        <dbReference type="Proteomes" id="UP000887575"/>
    </source>
</evidence>
<organism evidence="6 7">
    <name type="scientific">Mesorhabditis belari</name>
    <dbReference type="NCBI Taxonomy" id="2138241"/>
    <lineage>
        <taxon>Eukaryota</taxon>
        <taxon>Metazoa</taxon>
        <taxon>Ecdysozoa</taxon>
        <taxon>Nematoda</taxon>
        <taxon>Chromadorea</taxon>
        <taxon>Rhabditida</taxon>
        <taxon>Rhabditina</taxon>
        <taxon>Rhabditomorpha</taxon>
        <taxon>Rhabditoidea</taxon>
        <taxon>Rhabditidae</taxon>
        <taxon>Mesorhabditinae</taxon>
        <taxon>Mesorhabditis</taxon>
    </lineage>
</organism>
<comment type="caution">
    <text evidence="2">Lacks conserved residue(s) required for the propagation of feature annotation.</text>
</comment>
<evidence type="ECO:0000256" key="3">
    <source>
        <dbReference type="SAM" id="MobiDB-lite"/>
    </source>
</evidence>
<dbReference type="Gene3D" id="2.10.25.10">
    <property type="entry name" value="Laminin"/>
    <property type="match status" value="1"/>
</dbReference>
<dbReference type="PROSITE" id="PS00010">
    <property type="entry name" value="ASX_HYDROXYL"/>
    <property type="match status" value="1"/>
</dbReference>
<dbReference type="PROSITE" id="PS50026">
    <property type="entry name" value="EGF_3"/>
    <property type="match status" value="1"/>
</dbReference>
<feature type="region of interest" description="Disordered" evidence="3">
    <location>
        <begin position="141"/>
        <end position="161"/>
    </location>
</feature>
<evidence type="ECO:0000313" key="7">
    <source>
        <dbReference type="WBParaSite" id="MBELARI_LOCUS8985"/>
    </source>
</evidence>
<evidence type="ECO:0000256" key="4">
    <source>
        <dbReference type="SAM" id="Phobius"/>
    </source>
</evidence>
<feature type="domain" description="EGF-like" evidence="5">
    <location>
        <begin position="20"/>
        <end position="56"/>
    </location>
</feature>